<gene>
    <name evidence="1" type="ORF">HY912_10560</name>
</gene>
<accession>A0A9D6V112</accession>
<protein>
    <submittedName>
        <fullName evidence="1">Uncharacterized protein</fullName>
    </submittedName>
</protein>
<organism evidence="1 2">
    <name type="scientific">Desulfomonile tiedjei</name>
    <dbReference type="NCBI Taxonomy" id="2358"/>
    <lineage>
        <taxon>Bacteria</taxon>
        <taxon>Pseudomonadati</taxon>
        <taxon>Thermodesulfobacteriota</taxon>
        <taxon>Desulfomonilia</taxon>
        <taxon>Desulfomonilales</taxon>
        <taxon>Desulfomonilaceae</taxon>
        <taxon>Desulfomonile</taxon>
    </lineage>
</organism>
<comment type="caution">
    <text evidence="1">The sequence shown here is derived from an EMBL/GenBank/DDBJ whole genome shotgun (WGS) entry which is preliminary data.</text>
</comment>
<evidence type="ECO:0000313" key="1">
    <source>
        <dbReference type="EMBL" id="MBI5249923.1"/>
    </source>
</evidence>
<proteinExistence type="predicted"/>
<name>A0A9D6V112_9BACT</name>
<dbReference type="InterPro" id="IPR043130">
    <property type="entry name" value="CDP-OH_PTrfase_TM_dom"/>
</dbReference>
<reference evidence="1" key="1">
    <citation type="submission" date="2020-07" db="EMBL/GenBank/DDBJ databases">
        <title>Huge and variable diversity of episymbiotic CPR bacteria and DPANN archaea in groundwater ecosystems.</title>
        <authorList>
            <person name="He C.Y."/>
            <person name="Keren R."/>
            <person name="Whittaker M."/>
            <person name="Farag I.F."/>
            <person name="Doudna J."/>
            <person name="Cate J.H.D."/>
            <person name="Banfield J.F."/>
        </authorList>
    </citation>
    <scope>NUCLEOTIDE SEQUENCE</scope>
    <source>
        <strain evidence="1">NC_groundwater_1664_Pr3_B-0.1um_52_9</strain>
    </source>
</reference>
<dbReference type="Proteomes" id="UP000807825">
    <property type="component" value="Unassembled WGS sequence"/>
</dbReference>
<sequence>MSNETSDSASWKTKPTDRFILKWIKCNLSARITPRLTGLAWLKPWMITACSMTLGVTSGAVFAAGWGFPAGLIAAASQILDGVD</sequence>
<dbReference type="EMBL" id="JACRDE010000285">
    <property type="protein sequence ID" value="MBI5249923.1"/>
    <property type="molecule type" value="Genomic_DNA"/>
</dbReference>
<dbReference type="Gene3D" id="1.20.120.1760">
    <property type="match status" value="1"/>
</dbReference>
<dbReference type="AlphaFoldDB" id="A0A9D6V112"/>
<feature type="non-terminal residue" evidence="1">
    <location>
        <position position="84"/>
    </location>
</feature>
<evidence type="ECO:0000313" key="2">
    <source>
        <dbReference type="Proteomes" id="UP000807825"/>
    </source>
</evidence>